<dbReference type="Pfam" id="PF00060">
    <property type="entry name" value="Lig_chan"/>
    <property type="match status" value="1"/>
</dbReference>
<dbReference type="GO" id="GO:0050906">
    <property type="term" value="P:detection of stimulus involved in sensory perception"/>
    <property type="evidence" value="ECO:0007669"/>
    <property type="project" value="UniProtKB-ARBA"/>
</dbReference>
<accession>A0A8S3XMT1</accession>
<evidence type="ECO:0000259" key="12">
    <source>
        <dbReference type="Pfam" id="PF00060"/>
    </source>
</evidence>
<evidence type="ECO:0000256" key="7">
    <source>
        <dbReference type="ARBA" id="ARBA00023170"/>
    </source>
</evidence>
<comment type="caution">
    <text evidence="13">The sequence shown here is derived from an EMBL/GenBank/DDBJ whole genome shotgun (WGS) entry which is preliminary data.</text>
</comment>
<feature type="domain" description="Ionotropic glutamate receptor C-terminal" evidence="12">
    <location>
        <begin position="659"/>
        <end position="832"/>
    </location>
</feature>
<comment type="similarity">
    <text evidence="2">Belongs to the glutamate-gated ion channel (TC 1.A.10.1) family.</text>
</comment>
<evidence type="ECO:0000256" key="3">
    <source>
        <dbReference type="ARBA" id="ARBA00022475"/>
    </source>
</evidence>
<evidence type="ECO:0000313" key="13">
    <source>
        <dbReference type="EMBL" id="CAG5031574.1"/>
    </source>
</evidence>
<evidence type="ECO:0000256" key="5">
    <source>
        <dbReference type="ARBA" id="ARBA00022989"/>
    </source>
</evidence>
<evidence type="ECO:0000256" key="11">
    <source>
        <dbReference type="SAM" id="Phobius"/>
    </source>
</evidence>
<dbReference type="EMBL" id="CAJQZP010001218">
    <property type="protein sequence ID" value="CAG5031574.1"/>
    <property type="molecule type" value="Genomic_DNA"/>
</dbReference>
<keyword evidence="6 11" id="KW-0472">Membrane</keyword>
<sequence>MPISRSALCYQIDIDLMTGDGTIVKDAKHLVALSASEQEMKIIIDLVNSYEKPTDVVAVVCWRKSYKIGRKKNGWIIESFATWDPIHGLNKSKEIDIATSIRRKDLSREPITMSVVITDNGTKSELPEIRNIHIDTLTKSSFLRYMPIYDFTNATLAIIYAETWGYLLNGTWNGMVGDLVQGKAEFAGTVMFITKERLPVLEYMNYPAAPSAKFVFREPSLSYENNLFLLPFKPNVWYCIIGLVFILMFILFVNARWENVKSGNNNKKIVRKGPLPVGRRGASGAGAGRGSMRAASRARGAARSPSSPSHPSSPPEGLVSAGSSRSQQAAPAAGGARRMRWSQAMNANALRAYFRAKGEETGCLAYRARMHRLFAELEPSLTVTEQNLADRVRYILRSNIFDVAELERLRREAVPSSDENAPAEDAAPQMVEQPANVDAAVNPPVVVESNDDGTVAQELELEHMRSTLEEAIVETRSTPLENRPRLPRITLSKRNQAVVRALNPMLVTYLQASRDLCETDSILFGAALAVCRIIGAKVSTAGRATGHSSAIPAWRRRIEERIAKARALIGRLICFRSGNNRPRIVRTVRMAFAGTNVSLSQPDITQKLTERIDDLKQRIATWGKRIRRYTERSTRFNQNRLFQSDQKRLYESLERPMTEHTTLQPNISDIAILVISAMSQQGSSTELKGSLGRVVMFILFFAFVFLYTSYSASIVALLQSTSNQIRTLSDLLNSRLELGAEDISYNRHYFSTATEPVKKAIYQHKIAPRGSKPNFMKLEDGVRKLQKEPFAFNMNTGLGYRLVEQYFYEHEKCGLREISYFLNNKPWQACRKDSPYKEIFKIGVIKTTSAQLRCYACSFSSVDSDQSCLTITNSTTTVDCPVTYCTIMRQEFIDPAGVVASFTRGCEQSPDFLNHEITDSTFRTYYRACTNDLCNIGNGIQSVVGGSLSPTPEYDGKNLLVPGTGNGINLQNNFVLLIVTLALFFLK</sequence>
<evidence type="ECO:0000256" key="6">
    <source>
        <dbReference type="ARBA" id="ARBA00023136"/>
    </source>
</evidence>
<feature type="compositionally biased region" description="Low complexity" evidence="10">
    <location>
        <begin position="290"/>
        <end position="310"/>
    </location>
</feature>
<dbReference type="GO" id="GO:0005886">
    <property type="term" value="C:plasma membrane"/>
    <property type="evidence" value="ECO:0007669"/>
    <property type="project" value="UniProtKB-SubCell"/>
</dbReference>
<dbReference type="Proteomes" id="UP000691718">
    <property type="component" value="Unassembled WGS sequence"/>
</dbReference>
<feature type="region of interest" description="Disordered" evidence="10">
    <location>
        <begin position="268"/>
        <end position="338"/>
    </location>
</feature>
<keyword evidence="4 11" id="KW-0812">Transmembrane</keyword>
<keyword evidence="14" id="KW-1185">Reference proteome</keyword>
<keyword evidence="8" id="KW-0325">Glycoprotein</keyword>
<dbReference type="AlphaFoldDB" id="A0A8S3XMT1"/>
<dbReference type="InterPro" id="IPR001320">
    <property type="entry name" value="Iontro_rcpt_C"/>
</dbReference>
<reference evidence="13" key="1">
    <citation type="submission" date="2021-04" db="EMBL/GenBank/DDBJ databases">
        <authorList>
            <person name="Tunstrom K."/>
        </authorList>
    </citation>
    <scope>NUCLEOTIDE SEQUENCE</scope>
</reference>
<feature type="transmembrane region" description="Helical" evidence="11">
    <location>
        <begin position="694"/>
        <end position="718"/>
    </location>
</feature>
<evidence type="ECO:0000256" key="1">
    <source>
        <dbReference type="ARBA" id="ARBA00004651"/>
    </source>
</evidence>
<gene>
    <name evidence="13" type="ORF">PAPOLLO_LOCUS19741</name>
</gene>
<dbReference type="GO" id="GO:0015276">
    <property type="term" value="F:ligand-gated monoatomic ion channel activity"/>
    <property type="evidence" value="ECO:0007669"/>
    <property type="project" value="InterPro"/>
</dbReference>
<dbReference type="OrthoDB" id="6331233at2759"/>
<protein>
    <submittedName>
        <fullName evidence="13">(apollo) hypothetical protein</fullName>
    </submittedName>
</protein>
<dbReference type="PANTHER" id="PTHR42643:SF33">
    <property type="entry name" value="GLUTAMATE RECEPTOR 2-LIKE PROTEIN"/>
    <property type="match status" value="1"/>
</dbReference>
<keyword evidence="3" id="KW-1003">Cell membrane</keyword>
<keyword evidence="5 11" id="KW-1133">Transmembrane helix</keyword>
<evidence type="ECO:0000256" key="8">
    <source>
        <dbReference type="ARBA" id="ARBA00023180"/>
    </source>
</evidence>
<evidence type="ECO:0000256" key="2">
    <source>
        <dbReference type="ARBA" id="ARBA00008685"/>
    </source>
</evidence>
<keyword evidence="9" id="KW-0175">Coiled coil</keyword>
<evidence type="ECO:0000256" key="10">
    <source>
        <dbReference type="SAM" id="MobiDB-lite"/>
    </source>
</evidence>
<comment type="subcellular location">
    <subcellularLocation>
        <location evidence="1">Cell membrane</location>
        <topology evidence="1">Multi-pass membrane protein</topology>
    </subcellularLocation>
</comment>
<evidence type="ECO:0000256" key="9">
    <source>
        <dbReference type="SAM" id="Coils"/>
    </source>
</evidence>
<name>A0A8S3XMT1_PARAO</name>
<evidence type="ECO:0000256" key="4">
    <source>
        <dbReference type="ARBA" id="ARBA00022692"/>
    </source>
</evidence>
<keyword evidence="7" id="KW-0675">Receptor</keyword>
<proteinExistence type="inferred from homology"/>
<organism evidence="13 14">
    <name type="scientific">Parnassius apollo</name>
    <name type="common">Apollo butterfly</name>
    <name type="synonym">Papilio apollo</name>
    <dbReference type="NCBI Taxonomy" id="110799"/>
    <lineage>
        <taxon>Eukaryota</taxon>
        <taxon>Metazoa</taxon>
        <taxon>Ecdysozoa</taxon>
        <taxon>Arthropoda</taxon>
        <taxon>Hexapoda</taxon>
        <taxon>Insecta</taxon>
        <taxon>Pterygota</taxon>
        <taxon>Neoptera</taxon>
        <taxon>Endopterygota</taxon>
        <taxon>Lepidoptera</taxon>
        <taxon>Glossata</taxon>
        <taxon>Ditrysia</taxon>
        <taxon>Papilionoidea</taxon>
        <taxon>Papilionidae</taxon>
        <taxon>Parnassiinae</taxon>
        <taxon>Parnassini</taxon>
        <taxon>Parnassius</taxon>
        <taxon>Parnassius</taxon>
    </lineage>
</organism>
<feature type="coiled-coil region" evidence="9">
    <location>
        <begin position="605"/>
        <end position="632"/>
    </location>
</feature>
<dbReference type="CDD" id="cd00117">
    <property type="entry name" value="TFP"/>
    <property type="match status" value="1"/>
</dbReference>
<evidence type="ECO:0000313" key="14">
    <source>
        <dbReference type="Proteomes" id="UP000691718"/>
    </source>
</evidence>
<dbReference type="PANTHER" id="PTHR42643">
    <property type="entry name" value="IONOTROPIC RECEPTOR 20A-RELATED"/>
    <property type="match status" value="1"/>
</dbReference>
<feature type="compositionally biased region" description="Low complexity" evidence="10">
    <location>
        <begin position="320"/>
        <end position="336"/>
    </location>
</feature>
<feature type="transmembrane region" description="Helical" evidence="11">
    <location>
        <begin position="235"/>
        <end position="253"/>
    </location>
</feature>
<dbReference type="InterPro" id="IPR052192">
    <property type="entry name" value="Insect_Ionotropic_Sensory_Rcpt"/>
</dbReference>